<protein>
    <submittedName>
        <fullName evidence="1">Uncharacterized protein</fullName>
    </submittedName>
</protein>
<evidence type="ECO:0000313" key="1">
    <source>
        <dbReference type="EMBL" id="MBX73798.1"/>
    </source>
</evidence>
<accession>A0A2P2R3K3</accession>
<organism evidence="1">
    <name type="scientific">Rhizophora mucronata</name>
    <name type="common">Asiatic mangrove</name>
    <dbReference type="NCBI Taxonomy" id="61149"/>
    <lineage>
        <taxon>Eukaryota</taxon>
        <taxon>Viridiplantae</taxon>
        <taxon>Streptophyta</taxon>
        <taxon>Embryophyta</taxon>
        <taxon>Tracheophyta</taxon>
        <taxon>Spermatophyta</taxon>
        <taxon>Magnoliopsida</taxon>
        <taxon>eudicotyledons</taxon>
        <taxon>Gunneridae</taxon>
        <taxon>Pentapetalae</taxon>
        <taxon>rosids</taxon>
        <taxon>fabids</taxon>
        <taxon>Malpighiales</taxon>
        <taxon>Rhizophoraceae</taxon>
        <taxon>Rhizophora</taxon>
    </lineage>
</organism>
<reference evidence="1" key="1">
    <citation type="submission" date="2018-02" db="EMBL/GenBank/DDBJ databases">
        <title>Rhizophora mucronata_Transcriptome.</title>
        <authorList>
            <person name="Meera S.P."/>
            <person name="Sreeshan A."/>
            <person name="Augustine A."/>
        </authorList>
    </citation>
    <scope>NUCLEOTIDE SEQUENCE</scope>
    <source>
        <tissue evidence="1">Leaf</tissue>
    </source>
</reference>
<dbReference type="EMBL" id="GGEC01093314">
    <property type="protein sequence ID" value="MBX73798.1"/>
    <property type="molecule type" value="Transcribed_RNA"/>
</dbReference>
<dbReference type="AlphaFoldDB" id="A0A2P2R3K3"/>
<sequence>MMENIEKVQIGHFVYSANSLNNLGVKVA</sequence>
<name>A0A2P2R3K3_RHIMU</name>
<proteinExistence type="predicted"/>